<organism evidence="3 4">
    <name type="scientific">Fluctibacter corallii</name>
    <dbReference type="NCBI Taxonomy" id="2984329"/>
    <lineage>
        <taxon>Bacteria</taxon>
        <taxon>Pseudomonadati</taxon>
        <taxon>Pseudomonadota</taxon>
        <taxon>Gammaproteobacteria</taxon>
        <taxon>Alteromonadales</taxon>
        <taxon>Alteromonadaceae</taxon>
        <taxon>Fluctibacter</taxon>
    </lineage>
</organism>
<gene>
    <name evidence="3" type="ORF">OE749_18470</name>
</gene>
<reference evidence="3 4" key="1">
    <citation type="submission" date="2022-10" db="EMBL/GenBank/DDBJ databases">
        <title>Aestuariibacter sp. AA17 isolated from Montipora capitata coral fragment.</title>
        <authorList>
            <person name="Emsley S.A."/>
            <person name="Pfannmuller K.M."/>
            <person name="Loughran R.M."/>
            <person name="Shlafstein M."/>
            <person name="Papke E."/>
            <person name="Saw J.H."/>
            <person name="Ushijima B."/>
            <person name="Videau P."/>
        </authorList>
    </citation>
    <scope>NUCLEOTIDE SEQUENCE [LARGE SCALE GENOMIC DNA]</scope>
    <source>
        <strain evidence="3 4">AA17</strain>
    </source>
</reference>
<keyword evidence="4" id="KW-1185">Reference proteome</keyword>
<evidence type="ECO:0000256" key="1">
    <source>
        <dbReference type="ARBA" id="ARBA00022729"/>
    </source>
</evidence>
<dbReference type="RefSeq" id="WP_263713971.1">
    <property type="nucleotide sequence ID" value="NZ_JAOWKX010000016.1"/>
</dbReference>
<dbReference type="EMBL" id="JAOWKX010000016">
    <property type="protein sequence ID" value="MCV2886680.1"/>
    <property type="molecule type" value="Genomic_DNA"/>
</dbReference>
<dbReference type="Pfam" id="PF02563">
    <property type="entry name" value="Poly_export"/>
    <property type="match status" value="1"/>
</dbReference>
<proteinExistence type="predicted"/>
<evidence type="ECO:0000313" key="3">
    <source>
        <dbReference type="EMBL" id="MCV2886680.1"/>
    </source>
</evidence>
<feature type="domain" description="Polysaccharide export protein N-terminal" evidence="2">
    <location>
        <begin position="31"/>
        <end position="103"/>
    </location>
</feature>
<dbReference type="Gene3D" id="3.30.1950.10">
    <property type="entry name" value="wza like domain"/>
    <property type="match status" value="1"/>
</dbReference>
<evidence type="ECO:0000259" key="2">
    <source>
        <dbReference type="Pfam" id="PF02563"/>
    </source>
</evidence>
<name>A0ABT3ADC9_9ALTE</name>
<dbReference type="PANTHER" id="PTHR33619">
    <property type="entry name" value="POLYSACCHARIDE EXPORT PROTEIN GFCE-RELATED"/>
    <property type="match status" value="1"/>
</dbReference>
<keyword evidence="1" id="KW-0732">Signal</keyword>
<evidence type="ECO:0000313" key="4">
    <source>
        <dbReference type="Proteomes" id="UP001652504"/>
    </source>
</evidence>
<dbReference type="PANTHER" id="PTHR33619:SF3">
    <property type="entry name" value="POLYSACCHARIDE EXPORT PROTEIN GFCE-RELATED"/>
    <property type="match status" value="1"/>
</dbReference>
<dbReference type="Proteomes" id="UP001652504">
    <property type="component" value="Unassembled WGS sequence"/>
</dbReference>
<protein>
    <submittedName>
        <fullName evidence="3">Polysaccharide export protein</fullName>
    </submittedName>
</protein>
<dbReference type="InterPro" id="IPR003715">
    <property type="entry name" value="Poly_export_N"/>
</dbReference>
<sequence length="180" mass="19811">MEVPVMKSLLLVNLMVFCSLLLNKSYAVTLSQIEIGTGDVISVEVYNEPDLTVKTKVDGAGLVKFPLIGDIKVTGKNVHVLAAEIETAYKDGYLVSPNVAVKILSFRPFYIRGAVNSSGAYPFEFDLTVEKAIAVARGLKDRASQKEWYILRGENKSRILATKDTQVLPGDIIEIKESLF</sequence>
<accession>A0ABT3ADC9</accession>
<dbReference type="InterPro" id="IPR049712">
    <property type="entry name" value="Poly_export"/>
</dbReference>
<comment type="caution">
    <text evidence="3">The sequence shown here is derived from an EMBL/GenBank/DDBJ whole genome shotgun (WGS) entry which is preliminary data.</text>
</comment>